<sequence>MTDAGAPGPVMHGRLPADRPACARMRRQP</sequence>
<gene>
    <name evidence="2" type="ORF">SAMN05444389_101290</name>
</gene>
<reference evidence="3" key="1">
    <citation type="submission" date="2016-11" db="EMBL/GenBank/DDBJ databases">
        <authorList>
            <person name="Varghese N."/>
            <person name="Submissions S."/>
        </authorList>
    </citation>
    <scope>NUCLEOTIDE SEQUENCE [LARGE SCALE GENOMIC DNA]</scope>
    <source>
        <strain evidence="3">DSM 6637</strain>
    </source>
</reference>
<organism evidence="2 3">
    <name type="scientific">Paracoccus solventivorans</name>
    <dbReference type="NCBI Taxonomy" id="53463"/>
    <lineage>
        <taxon>Bacteria</taxon>
        <taxon>Pseudomonadati</taxon>
        <taxon>Pseudomonadota</taxon>
        <taxon>Alphaproteobacteria</taxon>
        <taxon>Rhodobacterales</taxon>
        <taxon>Paracoccaceae</taxon>
        <taxon>Paracoccus</taxon>
    </lineage>
</organism>
<name>A0A1M7DD42_9RHOB</name>
<evidence type="ECO:0000313" key="2">
    <source>
        <dbReference type="EMBL" id="SHL77431.1"/>
    </source>
</evidence>
<accession>A0A1M7DD42</accession>
<dbReference type="EMBL" id="FRCK01000001">
    <property type="protein sequence ID" value="SHL77431.1"/>
    <property type="molecule type" value="Genomic_DNA"/>
</dbReference>
<dbReference type="AlphaFoldDB" id="A0A1M7DD42"/>
<protein>
    <submittedName>
        <fullName evidence="2">Uncharacterized protein</fullName>
    </submittedName>
</protein>
<dbReference type="Proteomes" id="UP000184444">
    <property type="component" value="Unassembled WGS sequence"/>
</dbReference>
<proteinExistence type="predicted"/>
<evidence type="ECO:0000313" key="3">
    <source>
        <dbReference type="Proteomes" id="UP000184444"/>
    </source>
</evidence>
<keyword evidence="3" id="KW-1185">Reference proteome</keyword>
<feature type="region of interest" description="Disordered" evidence="1">
    <location>
        <begin position="1"/>
        <end position="29"/>
    </location>
</feature>
<dbReference type="STRING" id="53463.SAMN05444389_101290"/>
<evidence type="ECO:0000256" key="1">
    <source>
        <dbReference type="SAM" id="MobiDB-lite"/>
    </source>
</evidence>